<name>A0A857JF36_9ALTE</name>
<proteinExistence type="predicted"/>
<gene>
    <name evidence="1" type="ORF">FX988_00048</name>
</gene>
<dbReference type="InterPro" id="IPR021948">
    <property type="entry name" value="DUF3565"/>
</dbReference>
<protein>
    <recommendedName>
        <fullName evidence="3">DUF3565 domain-containing protein</fullName>
    </recommendedName>
</protein>
<organism evidence="1 2">
    <name type="scientific">Paraglaciecola mesophila</name>
    <dbReference type="NCBI Taxonomy" id="197222"/>
    <lineage>
        <taxon>Bacteria</taxon>
        <taxon>Pseudomonadati</taxon>
        <taxon>Pseudomonadota</taxon>
        <taxon>Gammaproteobacteria</taxon>
        <taxon>Alteromonadales</taxon>
        <taxon>Alteromonadaceae</taxon>
        <taxon>Paraglaciecola</taxon>
    </lineage>
</organism>
<dbReference type="KEGG" id="pmes:FX988_00048"/>
<evidence type="ECO:0000313" key="2">
    <source>
        <dbReference type="Proteomes" id="UP000464524"/>
    </source>
</evidence>
<keyword evidence="2" id="KW-1185">Reference proteome</keyword>
<evidence type="ECO:0000313" key="1">
    <source>
        <dbReference type="EMBL" id="QHJ09840.1"/>
    </source>
</evidence>
<evidence type="ECO:0008006" key="3">
    <source>
        <dbReference type="Google" id="ProtNLM"/>
    </source>
</evidence>
<dbReference type="Pfam" id="PF12088">
    <property type="entry name" value="DUF3565"/>
    <property type="match status" value="1"/>
</dbReference>
<dbReference type="AlphaFoldDB" id="A0A857JF36"/>
<reference evidence="1 2" key="1">
    <citation type="submission" date="2019-12" db="EMBL/GenBank/DDBJ databases">
        <title>Genome sequencing and assembly of endphytes of Porphyra tenera.</title>
        <authorList>
            <person name="Park J.M."/>
            <person name="Shin R."/>
            <person name="Jo S.H."/>
        </authorList>
    </citation>
    <scope>NUCLEOTIDE SEQUENCE [LARGE SCALE GENOMIC DNA]</scope>
    <source>
        <strain evidence="1 2">GPM4</strain>
    </source>
</reference>
<dbReference type="RefSeq" id="WP_160177796.1">
    <property type="nucleotide sequence ID" value="NZ_CP047656.1"/>
</dbReference>
<dbReference type="OrthoDB" id="9799128at2"/>
<dbReference type="EMBL" id="CP047656">
    <property type="protein sequence ID" value="QHJ09840.1"/>
    <property type="molecule type" value="Genomic_DNA"/>
</dbReference>
<dbReference type="Proteomes" id="UP000464524">
    <property type="component" value="Chromosome"/>
</dbReference>
<accession>A0A857JF36</accession>
<sequence length="68" mass="8087">MKQPIIGYTKDEESHWVAKLACGHHQHVRHDPPWTNRPWVTTQEGRERHKNVELECKKCDQGVVRDFL</sequence>